<feature type="compositionally biased region" description="Polar residues" evidence="6">
    <location>
        <begin position="1364"/>
        <end position="1380"/>
    </location>
</feature>
<feature type="region of interest" description="Disordered" evidence="6">
    <location>
        <begin position="1851"/>
        <end position="1872"/>
    </location>
</feature>
<evidence type="ECO:0000256" key="4">
    <source>
        <dbReference type="PROSITE-ProRule" id="PRU00047"/>
    </source>
</evidence>
<feature type="compositionally biased region" description="Polar residues" evidence="6">
    <location>
        <begin position="1856"/>
        <end position="1865"/>
    </location>
</feature>
<keyword evidence="4" id="KW-0862">Zinc</keyword>
<evidence type="ECO:0000256" key="5">
    <source>
        <dbReference type="SAM" id="Coils"/>
    </source>
</evidence>
<protein>
    <submittedName>
        <fullName evidence="9">Putative ribonuclease H-like domain-containing protein</fullName>
    </submittedName>
</protein>
<dbReference type="GO" id="GO:0008270">
    <property type="term" value="F:zinc ion binding"/>
    <property type="evidence" value="ECO:0007669"/>
    <property type="project" value="UniProtKB-KW"/>
</dbReference>
<feature type="region of interest" description="Disordered" evidence="6">
    <location>
        <begin position="1801"/>
        <end position="1836"/>
    </location>
</feature>
<dbReference type="InterPro" id="IPR012337">
    <property type="entry name" value="RNaseH-like_sf"/>
</dbReference>
<dbReference type="Gene3D" id="3.30.420.10">
    <property type="entry name" value="Ribonuclease H-like superfamily/Ribonuclease H"/>
    <property type="match status" value="1"/>
</dbReference>
<dbReference type="Pfam" id="PF14223">
    <property type="entry name" value="Retrotran_gag_2"/>
    <property type="match status" value="1"/>
</dbReference>
<comment type="caution">
    <text evidence="9">The sequence shown here is derived from an EMBL/GenBank/DDBJ whole genome shotgun (WGS) entry which is preliminary data.</text>
</comment>
<dbReference type="InterPro" id="IPR039537">
    <property type="entry name" value="Retrotran_Ty1/copia-like"/>
</dbReference>
<name>A0A6L2MPM3_TANCI</name>
<evidence type="ECO:0000256" key="1">
    <source>
        <dbReference type="ARBA" id="ARBA00022670"/>
    </source>
</evidence>
<sequence length="2256" mass="256351">MFNAFKVSLSDHIVQYVDINTKSTSHAEAASVSTKKLPRVISDFCPLLADFVFDGGNIFIPRKAIEKVSTHFEHTLYVYFIGQRMAFLIVEYYVRNNWAKHRLKRIKMNNKGFFFFKFDSRASLEAVLEGGPWMIRNSLIILKKWLMDSKLLKEELTRIPIWDKLHDGDLMDIVTIGVPSFTGDDFTKETIRVEYEWRPPRCDLCKIFGHDHDDCPKRVVSPPIVTTSNVVTLIVEKTNDGFQTVGKNKKRKGKSKFTNGGLFAGHSVKPNVKYEPKVITSAPKKGANYVGNASKSSTMSKTTCTSFKNDNIIRSNSYSSLIEEEDEEEDVENVYDETTNLFPNTKTGRSSSFTFPVEQYENFSGTSSESLDQIHDRLQNLISQLEILGESISQENINLKFLRSLPSEWKTHTLIWRNKVDLEEQSLNDLFNNLKIYEAEVKGSSTSSHNTQNIAFVSSNNTDNINESVSTVPSVSAASSTALVSTLPNVDSLSDAVIYSFFASQSNSPQLENEDLKQIDADYLKEIDLKWQMAMLIMRARRFLQKTRRNLGANGTAAIGFDMSKVKCYNCHRRGYFARECRSSRDNRNKEAPRRTVLVEVSTLNALVSQCDAVRSDNEVAHCSKVCSKAYATLQSHYDKLTVDFKKSQIDVLSYKTGLESVEARLVVYQQNENVFEEDIKILKLNVMLRDNAIVELRKKFEKAKKEIDDLKLTLEKFQTFSKNLSKLLESQIRDKTGLGYDIQLFDRKVFNYDELNSSKLDDSVSTSLVHDRYKSGDGYHVVPPLYTGTFMPPKSDLVFNDAPKVSETVTNVVSVESSLHKPSKDMSKPLRPNAPIIEDWTSNSEDKSKIESVPKQKEPSFVPTTEHVKTPRASVKTDCDYYEKEMVQKPLWIHAMRVNHQNSARMTHPHSNRNVVPTAVLTRSRLVSLNAARPVSTAVPQTTMKSPRPVKHVVNKIQVSHGLGLQKTLSLLFDVQGNLQQALKDKGVIDSGCSRHMTENISYLLDFKEFNGGYVAFEGNPKGGKILGKGKIKTGKLDFDDVYFVKELKFNLFSVLQMCDKKNNVLFTDIECVVLSSDYKLPDENYVLLRVPRENNMYNVDLKNVVPSRDLTYLFAKATLDESNLWHKRLGHINFKTMNKFVKCNLVRGLPSNIFKNNHTCVACKKGKQHRVSCKSKPISSVSYLLQRLHMDLFGPTFVKSLNKKSYCIVVTDDYSRFSWVFFLATKDETSTILKTFITDIENQINHKVKIIRCDNGTEFKNHNLNQLCGMKWIKREFSVARTLQQNGVAERKNRTLIEAARTMLADLKCKTKKHDEKAKREAKKKSHVGSPTGVRDLRDEFKEFSVNSTNRVNAASAPVNATKPNPTNNINSFNTASPSDTVVSPNFRIARKSSFVDPSNYPDDLDMPVLEDIVYSNYEEDVGVEDDLSNLEITISVTPQTRSLARMVKEQGGPNQINNEDFHTFMFACFLSQEEPKRLHQALRDPSWIKAIQKELLQFKMQKVWVLVDLPKGKRAIGSKWVFRNKKDERGIVIRNKARLVVLRHTQEEGIDYDEVFALVARIEAIYHDKYVAKILRKFGFTNVKSASTPIETKKPLLKDPDGEDMDTVVATSSTEAKYVAAASCCAQVLWIQNQLLDYGAKRTAWNEFNCLMVSAVICLATRRKFNFSKYIFNSMVRNVDSPSKFLMVGKGFSRVETPLFAFILVQPQPQAAKEEDDVETCATLSQKVAQLEQDKNFQALEILKLKRRVKKLEKKRISKSSGLKTLRKIEAIDTDEDITLVDIETQVDLGAELQRRKDDDNAATKDVSVAEPIVSDDEEPDKDVAEPQKKRVSKETLLQESFKKLKAVKVSDSKSTQETPTNDPKEMSKEDVQNMLEIVPVSEFKVEALQVKHDMFMLTEKNYPLSNEVMTLMLSAKLQVEEDSGMARDLVMKIFMEANKPKSRSLDTSSNQPPQLPLPHHLRVTTTIHPTTNPLHHHAINNDPSHHRSTSPPRHQPRSTNTTHHQPGHAITATLVTTLSPSPRHHPYCSSHLHQPIAVRAAFGYKMTKGETPKGVFGIARNRKGYVWVSGKPQRVCLGEQETPKGVFGIAVNRKGYVRINFKKINEFTFQTTHLEVVLLYLVLLYYEVTPPDIFSLRHIFGGVTDWYSEPRHCELHDGLILLLRHCELHNGLTSFSDIIKEAGLIPAIDKLVCELGSKSSSLIMLEIRGASFSRDQHVVEEEESVYPVGFVVKRWRKVEYKNGREKVVWVLQ</sequence>
<organism evidence="9">
    <name type="scientific">Tanacetum cinerariifolium</name>
    <name type="common">Dalmatian daisy</name>
    <name type="synonym">Chrysanthemum cinerariifolium</name>
    <dbReference type="NCBI Taxonomy" id="118510"/>
    <lineage>
        <taxon>Eukaryota</taxon>
        <taxon>Viridiplantae</taxon>
        <taxon>Streptophyta</taxon>
        <taxon>Embryophyta</taxon>
        <taxon>Tracheophyta</taxon>
        <taxon>Spermatophyta</taxon>
        <taxon>Magnoliopsida</taxon>
        <taxon>eudicotyledons</taxon>
        <taxon>Gunneridae</taxon>
        <taxon>Pentapetalae</taxon>
        <taxon>asterids</taxon>
        <taxon>campanulids</taxon>
        <taxon>Asterales</taxon>
        <taxon>Asteraceae</taxon>
        <taxon>Asteroideae</taxon>
        <taxon>Anthemideae</taxon>
        <taxon>Anthemidinae</taxon>
        <taxon>Tanacetum</taxon>
    </lineage>
</organism>
<dbReference type="PANTHER" id="PTHR42648">
    <property type="entry name" value="TRANSPOSASE, PUTATIVE-RELATED"/>
    <property type="match status" value="1"/>
</dbReference>
<dbReference type="SUPFAM" id="SSF53098">
    <property type="entry name" value="Ribonuclease H-like"/>
    <property type="match status" value="1"/>
</dbReference>
<accession>A0A6L2MPM3</accession>
<feature type="domain" description="CCHC-type" evidence="7">
    <location>
        <begin position="567"/>
        <end position="583"/>
    </location>
</feature>
<feature type="compositionally biased region" description="Polar residues" evidence="6">
    <location>
        <begin position="1993"/>
        <end position="2008"/>
    </location>
</feature>
<proteinExistence type="predicted"/>
<dbReference type="Pfam" id="PF14111">
    <property type="entry name" value="DUF4283"/>
    <property type="match status" value="1"/>
</dbReference>
<keyword evidence="5" id="KW-0175">Coiled coil</keyword>
<feature type="compositionally biased region" description="Basic and acidic residues" evidence="6">
    <location>
        <begin position="845"/>
        <end position="859"/>
    </location>
</feature>
<feature type="region of interest" description="Disordered" evidence="6">
    <location>
        <begin position="1313"/>
        <end position="1336"/>
    </location>
</feature>
<feature type="region of interest" description="Disordered" evidence="6">
    <location>
        <begin position="821"/>
        <end position="870"/>
    </location>
</feature>
<dbReference type="InterPro" id="IPR013103">
    <property type="entry name" value="RVT_2"/>
</dbReference>
<dbReference type="SMART" id="SM00343">
    <property type="entry name" value="ZnF_C2HC"/>
    <property type="match status" value="2"/>
</dbReference>
<reference evidence="9" key="1">
    <citation type="journal article" date="2019" name="Sci. Rep.">
        <title>Draft genome of Tanacetum cinerariifolium, the natural source of mosquito coil.</title>
        <authorList>
            <person name="Yamashiro T."/>
            <person name="Shiraishi A."/>
            <person name="Satake H."/>
            <person name="Nakayama K."/>
        </authorList>
    </citation>
    <scope>NUCLEOTIDE SEQUENCE</scope>
</reference>
<dbReference type="GO" id="GO:0006508">
    <property type="term" value="P:proteolysis"/>
    <property type="evidence" value="ECO:0007669"/>
    <property type="project" value="UniProtKB-KW"/>
</dbReference>
<dbReference type="EMBL" id="BKCJ010007051">
    <property type="protein sequence ID" value="GEU75277.1"/>
    <property type="molecule type" value="Genomic_DNA"/>
</dbReference>
<evidence type="ECO:0000259" key="7">
    <source>
        <dbReference type="PROSITE" id="PS50158"/>
    </source>
</evidence>
<dbReference type="InterPro" id="IPR036875">
    <property type="entry name" value="Znf_CCHC_sf"/>
</dbReference>
<dbReference type="PROSITE" id="PS50994">
    <property type="entry name" value="INTEGRASE"/>
    <property type="match status" value="1"/>
</dbReference>
<dbReference type="GO" id="GO:0008233">
    <property type="term" value="F:peptidase activity"/>
    <property type="evidence" value="ECO:0007669"/>
    <property type="project" value="UniProtKB-KW"/>
</dbReference>
<evidence type="ECO:0000256" key="3">
    <source>
        <dbReference type="ARBA" id="ARBA00022801"/>
    </source>
</evidence>
<keyword evidence="3" id="KW-0378">Hydrolase</keyword>
<feature type="region of interest" description="Disordered" evidence="6">
    <location>
        <begin position="1973"/>
        <end position="2011"/>
    </location>
</feature>
<dbReference type="GO" id="GO:0015074">
    <property type="term" value="P:DNA integration"/>
    <property type="evidence" value="ECO:0007669"/>
    <property type="project" value="InterPro"/>
</dbReference>
<dbReference type="InterPro" id="IPR036397">
    <property type="entry name" value="RNaseH_sf"/>
</dbReference>
<dbReference type="InterPro" id="IPR001878">
    <property type="entry name" value="Znf_CCHC"/>
</dbReference>
<dbReference type="InterPro" id="IPR054722">
    <property type="entry name" value="PolX-like_BBD"/>
</dbReference>
<feature type="region of interest" description="Disordered" evidence="6">
    <location>
        <begin position="1357"/>
        <end position="1380"/>
    </location>
</feature>
<dbReference type="Pfam" id="PF00665">
    <property type="entry name" value="rve"/>
    <property type="match status" value="1"/>
</dbReference>
<feature type="coiled-coil region" evidence="5">
    <location>
        <begin position="1731"/>
        <end position="1758"/>
    </location>
</feature>
<evidence type="ECO:0000259" key="8">
    <source>
        <dbReference type="PROSITE" id="PS50994"/>
    </source>
</evidence>
<keyword evidence="1" id="KW-0645">Protease</keyword>
<dbReference type="PANTHER" id="PTHR42648:SF32">
    <property type="entry name" value="RIBONUCLEASE H-LIKE DOMAIN, GAG-PRE-INTEGRASE DOMAIN PROTEIN-RELATED"/>
    <property type="match status" value="1"/>
</dbReference>
<dbReference type="InterPro" id="IPR025724">
    <property type="entry name" value="GAG-pre-integrase_dom"/>
</dbReference>
<dbReference type="Pfam" id="PF22936">
    <property type="entry name" value="Pol_BBD"/>
    <property type="match status" value="1"/>
</dbReference>
<dbReference type="GO" id="GO:0003676">
    <property type="term" value="F:nucleic acid binding"/>
    <property type="evidence" value="ECO:0007669"/>
    <property type="project" value="InterPro"/>
</dbReference>
<keyword evidence="2" id="KW-0479">Metal-binding</keyword>
<dbReference type="InterPro" id="IPR025558">
    <property type="entry name" value="DUF4283"/>
</dbReference>
<dbReference type="Pfam" id="PF13976">
    <property type="entry name" value="gag_pre-integrs"/>
    <property type="match status" value="1"/>
</dbReference>
<evidence type="ECO:0000256" key="2">
    <source>
        <dbReference type="ARBA" id="ARBA00022723"/>
    </source>
</evidence>
<evidence type="ECO:0000256" key="6">
    <source>
        <dbReference type="SAM" id="MobiDB-lite"/>
    </source>
</evidence>
<dbReference type="PROSITE" id="PS50158">
    <property type="entry name" value="ZF_CCHC"/>
    <property type="match status" value="1"/>
</dbReference>
<feature type="domain" description="Integrase catalytic" evidence="8">
    <location>
        <begin position="1175"/>
        <end position="1376"/>
    </location>
</feature>
<dbReference type="SUPFAM" id="SSF57756">
    <property type="entry name" value="Retrovirus zinc finger-like domains"/>
    <property type="match status" value="1"/>
</dbReference>
<evidence type="ECO:0000313" key="9">
    <source>
        <dbReference type="EMBL" id="GEU75277.1"/>
    </source>
</evidence>
<dbReference type="Gene3D" id="4.10.60.10">
    <property type="entry name" value="Zinc finger, CCHC-type"/>
    <property type="match status" value="1"/>
</dbReference>
<dbReference type="Pfam" id="PF07727">
    <property type="entry name" value="RVT_2"/>
    <property type="match status" value="1"/>
</dbReference>
<keyword evidence="4" id="KW-0863">Zinc-finger</keyword>
<gene>
    <name evidence="9" type="ORF">Tci_047255</name>
</gene>
<dbReference type="InterPro" id="IPR001584">
    <property type="entry name" value="Integrase_cat-core"/>
</dbReference>